<accession>A0A917W5D2</accession>
<dbReference type="InterPro" id="IPR043504">
    <property type="entry name" value="Peptidase_S1_PA_chymotrypsin"/>
</dbReference>
<gene>
    <name evidence="5" type="ORF">GCM10011575_31810</name>
</gene>
<dbReference type="EMBL" id="BMMZ01000008">
    <property type="protein sequence ID" value="GGL71006.1"/>
    <property type="molecule type" value="Genomic_DNA"/>
</dbReference>
<dbReference type="GO" id="GO:0004252">
    <property type="term" value="F:serine-type endopeptidase activity"/>
    <property type="evidence" value="ECO:0007669"/>
    <property type="project" value="InterPro"/>
</dbReference>
<dbReference type="SUPFAM" id="SSF50156">
    <property type="entry name" value="PDZ domain-like"/>
    <property type="match status" value="1"/>
</dbReference>
<keyword evidence="2" id="KW-0645">Protease</keyword>
<dbReference type="GO" id="GO:0006508">
    <property type="term" value="P:proteolysis"/>
    <property type="evidence" value="ECO:0007669"/>
    <property type="project" value="UniProtKB-KW"/>
</dbReference>
<dbReference type="InterPro" id="IPR009003">
    <property type="entry name" value="Peptidase_S1_PA"/>
</dbReference>
<dbReference type="PROSITE" id="PS50106">
    <property type="entry name" value="PDZ"/>
    <property type="match status" value="1"/>
</dbReference>
<dbReference type="InterPro" id="IPR001940">
    <property type="entry name" value="Peptidase_S1C"/>
</dbReference>
<keyword evidence="3" id="KW-0378">Hydrolase</keyword>
<evidence type="ECO:0000259" key="4">
    <source>
        <dbReference type="PROSITE" id="PS50106"/>
    </source>
</evidence>
<dbReference type="PRINTS" id="PR00834">
    <property type="entry name" value="PROTEASES2C"/>
</dbReference>
<dbReference type="InterPro" id="IPR001478">
    <property type="entry name" value="PDZ"/>
</dbReference>
<evidence type="ECO:0000313" key="5">
    <source>
        <dbReference type="EMBL" id="GGL71006.1"/>
    </source>
</evidence>
<reference evidence="5" key="1">
    <citation type="journal article" date="2014" name="Int. J. Syst. Evol. Microbiol.">
        <title>Complete genome sequence of Corynebacterium casei LMG S-19264T (=DSM 44701T), isolated from a smear-ripened cheese.</title>
        <authorList>
            <consortium name="US DOE Joint Genome Institute (JGI-PGF)"/>
            <person name="Walter F."/>
            <person name="Albersmeier A."/>
            <person name="Kalinowski J."/>
            <person name="Ruckert C."/>
        </authorList>
    </citation>
    <scope>NUCLEOTIDE SEQUENCE</scope>
    <source>
        <strain evidence="5">CGMCC 4.7306</strain>
    </source>
</reference>
<dbReference type="InterPro" id="IPR051201">
    <property type="entry name" value="Chloro_Bact_Ser_Proteases"/>
</dbReference>
<dbReference type="SUPFAM" id="SSF50494">
    <property type="entry name" value="Trypsin-like serine proteases"/>
    <property type="match status" value="1"/>
</dbReference>
<organism evidence="5 6">
    <name type="scientific">Microlunatus endophyticus</name>
    <dbReference type="NCBI Taxonomy" id="1716077"/>
    <lineage>
        <taxon>Bacteria</taxon>
        <taxon>Bacillati</taxon>
        <taxon>Actinomycetota</taxon>
        <taxon>Actinomycetes</taxon>
        <taxon>Propionibacteriales</taxon>
        <taxon>Propionibacteriaceae</taxon>
        <taxon>Microlunatus</taxon>
    </lineage>
</organism>
<evidence type="ECO:0000256" key="3">
    <source>
        <dbReference type="ARBA" id="ARBA00022801"/>
    </source>
</evidence>
<dbReference type="AlphaFoldDB" id="A0A917W5D2"/>
<keyword evidence="6" id="KW-1185">Reference proteome</keyword>
<dbReference type="PANTHER" id="PTHR43343">
    <property type="entry name" value="PEPTIDASE S12"/>
    <property type="match status" value="1"/>
</dbReference>
<proteinExistence type="inferred from homology"/>
<dbReference type="SMART" id="SM00228">
    <property type="entry name" value="PDZ"/>
    <property type="match status" value="1"/>
</dbReference>
<evidence type="ECO:0000313" key="6">
    <source>
        <dbReference type="Proteomes" id="UP000613840"/>
    </source>
</evidence>
<evidence type="ECO:0000256" key="2">
    <source>
        <dbReference type="ARBA" id="ARBA00022670"/>
    </source>
</evidence>
<dbReference type="Pfam" id="PF13180">
    <property type="entry name" value="PDZ_2"/>
    <property type="match status" value="1"/>
</dbReference>
<comment type="similarity">
    <text evidence="1">Belongs to the peptidase S1C family.</text>
</comment>
<dbReference type="InterPro" id="IPR036034">
    <property type="entry name" value="PDZ_sf"/>
</dbReference>
<dbReference type="Pfam" id="PF13365">
    <property type="entry name" value="Trypsin_2"/>
    <property type="match status" value="1"/>
</dbReference>
<feature type="domain" description="PDZ" evidence="4">
    <location>
        <begin position="204"/>
        <end position="292"/>
    </location>
</feature>
<name>A0A917W5D2_9ACTN</name>
<evidence type="ECO:0000256" key="1">
    <source>
        <dbReference type="ARBA" id="ARBA00010541"/>
    </source>
</evidence>
<comment type="caution">
    <text evidence="5">The sequence shown here is derived from an EMBL/GenBank/DDBJ whole genome shotgun (WGS) entry which is preliminary data.</text>
</comment>
<dbReference type="PANTHER" id="PTHR43343:SF3">
    <property type="entry name" value="PROTEASE DO-LIKE 8, CHLOROPLASTIC"/>
    <property type="match status" value="1"/>
</dbReference>
<sequence length="304" mass="29618">MAAKVLPAVVTIAVSGSGGSGTGSGVIIDRNGTVVTNNHVIAAGADGGRIEATLDDGSQRSAELIGRDPATDIAVLRLQGGGSLPTVAWGDSDGLIVGQPVVAAGAPLGLSGTITSGVISALGRDVPVPVDENSSTVLAGAVQTDASINPGNSGGALVTCAGDLVGINTAIATVPDANGTGGGGSVGIGFAVPETVAKVITEDLIKNGRVSHPSFGMGTSPVTRTNSSGQVELGLAVTSVESGGPADKAGIQVGDVVIAVQGVGQLGPDTLAHLAVTSSIGDRVRITLLRDGQQQQMTVQLEGS</sequence>
<dbReference type="Proteomes" id="UP000613840">
    <property type="component" value="Unassembled WGS sequence"/>
</dbReference>
<dbReference type="Gene3D" id="2.40.10.10">
    <property type="entry name" value="Trypsin-like serine proteases"/>
    <property type="match status" value="2"/>
</dbReference>
<reference evidence="5" key="2">
    <citation type="submission" date="2020-09" db="EMBL/GenBank/DDBJ databases">
        <authorList>
            <person name="Sun Q."/>
            <person name="Zhou Y."/>
        </authorList>
    </citation>
    <scope>NUCLEOTIDE SEQUENCE</scope>
    <source>
        <strain evidence="5">CGMCC 4.7306</strain>
    </source>
</reference>
<dbReference type="Gene3D" id="2.30.42.10">
    <property type="match status" value="1"/>
</dbReference>
<protein>
    <recommendedName>
        <fullName evidence="4">PDZ domain-containing protein</fullName>
    </recommendedName>
</protein>